<evidence type="ECO:0000259" key="8">
    <source>
        <dbReference type="Pfam" id="PF00918"/>
    </source>
</evidence>
<evidence type="ECO:0000256" key="7">
    <source>
        <dbReference type="SAM" id="SignalP"/>
    </source>
</evidence>
<dbReference type="GO" id="GO:0005179">
    <property type="term" value="F:hormone activity"/>
    <property type="evidence" value="ECO:0007669"/>
    <property type="project" value="InterPro"/>
</dbReference>
<dbReference type="Proteomes" id="UP000694393">
    <property type="component" value="Unplaced"/>
</dbReference>
<evidence type="ECO:0000256" key="2">
    <source>
        <dbReference type="ARBA" id="ARBA00006273"/>
    </source>
</evidence>
<name>A0A8C8RJS3_9SAUR</name>
<proteinExistence type="inferred from homology"/>
<dbReference type="GO" id="GO:0005576">
    <property type="term" value="C:extracellular region"/>
    <property type="evidence" value="ECO:0007669"/>
    <property type="project" value="UniProtKB-SubCell"/>
</dbReference>
<evidence type="ECO:0000256" key="5">
    <source>
        <dbReference type="ARBA" id="ARBA00022815"/>
    </source>
</evidence>
<evidence type="ECO:0000256" key="4">
    <source>
        <dbReference type="ARBA" id="ARBA00022685"/>
    </source>
</evidence>
<feature type="domain" description="Gastrin/cholecystokinin peptide hormone" evidence="8">
    <location>
        <begin position="27"/>
        <end position="97"/>
    </location>
</feature>
<evidence type="ECO:0000256" key="3">
    <source>
        <dbReference type="ARBA" id="ARBA00022525"/>
    </source>
</evidence>
<organism evidence="9 10">
    <name type="scientific">Pelusios castaneus</name>
    <name type="common">West African mud turtle</name>
    <dbReference type="NCBI Taxonomy" id="367368"/>
    <lineage>
        <taxon>Eukaryota</taxon>
        <taxon>Metazoa</taxon>
        <taxon>Chordata</taxon>
        <taxon>Craniata</taxon>
        <taxon>Vertebrata</taxon>
        <taxon>Euteleostomi</taxon>
        <taxon>Archelosauria</taxon>
        <taxon>Testudinata</taxon>
        <taxon>Testudines</taxon>
        <taxon>Pleurodira</taxon>
        <taxon>Pelomedusidae</taxon>
        <taxon>Pelusios</taxon>
    </lineage>
</organism>
<keyword evidence="4" id="KW-0165">Cleavage on pair of basic residues</keyword>
<feature type="chain" id="PRO_5034919224" description="Gastrin/cholecystokinin peptide hormone domain-containing protein" evidence="7">
    <location>
        <begin position="21"/>
        <end position="104"/>
    </location>
</feature>
<keyword evidence="5" id="KW-0027">Amidation</keyword>
<comment type="subcellular location">
    <subcellularLocation>
        <location evidence="1 6">Secreted</location>
    </subcellularLocation>
</comment>
<reference evidence="9" key="1">
    <citation type="submission" date="2025-08" db="UniProtKB">
        <authorList>
            <consortium name="Ensembl"/>
        </authorList>
    </citation>
    <scope>IDENTIFICATION</scope>
</reference>
<dbReference type="Pfam" id="PF00918">
    <property type="entry name" value="Gastrin"/>
    <property type="match status" value="1"/>
</dbReference>
<evidence type="ECO:0000256" key="1">
    <source>
        <dbReference type="ARBA" id="ARBA00004613"/>
    </source>
</evidence>
<keyword evidence="7" id="KW-0732">Signal</keyword>
<sequence length="104" mass="11532">MKGQICLCLLLASLAPTFLARPAADTQQLGSACSPSMLRRDLLGALSQEQKQLVAKFLPHIYAELANRDDFWPEDAAVEPLHDRNYPGWMDFGRRSLANSAEDS</sequence>
<accession>A0A8C8RJS3</accession>
<comment type="similarity">
    <text evidence="2 6">Belongs to the gastrin/cholecystokinin family.</text>
</comment>
<feature type="signal peptide" evidence="7">
    <location>
        <begin position="1"/>
        <end position="20"/>
    </location>
</feature>
<dbReference type="Ensembl" id="ENSPCET00000006481.1">
    <property type="protein sequence ID" value="ENSPCEP00000006248.1"/>
    <property type="gene ID" value="ENSPCEG00000005056.1"/>
</dbReference>
<keyword evidence="10" id="KW-1185">Reference proteome</keyword>
<dbReference type="AlphaFoldDB" id="A0A8C8RJS3"/>
<protein>
    <recommendedName>
        <fullName evidence="8">Gastrin/cholecystokinin peptide hormone domain-containing protein</fullName>
    </recommendedName>
</protein>
<evidence type="ECO:0000256" key="6">
    <source>
        <dbReference type="RuleBase" id="RU004362"/>
    </source>
</evidence>
<dbReference type="PROSITE" id="PS00259">
    <property type="entry name" value="GASTRIN"/>
    <property type="match status" value="1"/>
</dbReference>
<reference evidence="9" key="2">
    <citation type="submission" date="2025-09" db="UniProtKB">
        <authorList>
            <consortium name="Ensembl"/>
        </authorList>
    </citation>
    <scope>IDENTIFICATION</scope>
</reference>
<dbReference type="InterPro" id="IPR001651">
    <property type="entry name" value="Gastrin/CCK"/>
</dbReference>
<keyword evidence="3" id="KW-0964">Secreted</keyword>
<evidence type="ECO:0000313" key="9">
    <source>
        <dbReference type="Ensembl" id="ENSPCEP00000006248.1"/>
    </source>
</evidence>
<evidence type="ECO:0000313" key="10">
    <source>
        <dbReference type="Proteomes" id="UP000694393"/>
    </source>
</evidence>
<dbReference type="InterPro" id="IPR013152">
    <property type="entry name" value="Gastrin/cholecystokinin_CS"/>
</dbReference>